<dbReference type="Gene3D" id="3.30.565.10">
    <property type="entry name" value="Histidine kinase-like ATPase, C-terminal domain"/>
    <property type="match status" value="1"/>
</dbReference>
<evidence type="ECO:0000256" key="6">
    <source>
        <dbReference type="ARBA" id="ARBA00023012"/>
    </source>
</evidence>
<reference evidence="10" key="1">
    <citation type="journal article" date="2013" name="Proc. Natl. Acad. Sci. U.S.A.">
        <title>Improving the coverage of the cyanobacterial phylum using diversity-driven genome sequencing.</title>
        <authorList>
            <person name="Shih P.M."/>
            <person name="Wu D."/>
            <person name="Latifi A."/>
            <person name="Axen S.D."/>
            <person name="Fewer D.P."/>
            <person name="Talla E."/>
            <person name="Calteau A."/>
            <person name="Cai F."/>
            <person name="Tandeau de Marsac N."/>
            <person name="Rippka R."/>
            <person name="Herdman M."/>
            <person name="Sivonen K."/>
            <person name="Coursin T."/>
            <person name="Laurent T."/>
            <person name="Goodwin L."/>
            <person name="Nolan M."/>
            <person name="Davenport K.W."/>
            <person name="Han C.S."/>
            <person name="Rubin E.M."/>
            <person name="Eisen J.A."/>
            <person name="Woyke T."/>
            <person name="Gugger M."/>
            <person name="Kerfeld C.A."/>
        </authorList>
    </citation>
    <scope>NUCLEOTIDE SEQUENCE [LARGE SCALE GENOMIC DNA]</scope>
    <source>
        <strain evidence="10">ATCC 29371 / PCC 7437</strain>
    </source>
</reference>
<gene>
    <name evidence="9" type="ordered locus">Sta7437_0398</name>
</gene>
<dbReference type="GO" id="GO:0005886">
    <property type="term" value="C:plasma membrane"/>
    <property type="evidence" value="ECO:0007669"/>
    <property type="project" value="TreeGrafter"/>
</dbReference>
<dbReference type="CDD" id="cd00082">
    <property type="entry name" value="HisKA"/>
    <property type="match status" value="1"/>
</dbReference>
<dbReference type="SMART" id="SM00091">
    <property type="entry name" value="PAS"/>
    <property type="match status" value="1"/>
</dbReference>
<dbReference type="KEGG" id="scs:Sta7437_0398"/>
<sequence>MAALEFLLGLIIGITFFAWKQSHFKHQLQQILSTYSSRADWVNSLPPISLIKRELIYLNQQKRQLEVEKEVWQELIEQAPFGYLRVDGENQLLWCNQQARELLQIDRWQVGQVRLLLELVRSYELDQLIETTRQSQQPQVQEWVYYFTQHAANVTHNDRIKESLGSTSSSSLAKGVKSIALGGHSFPLPAGEVGIFILNRQPLIELSQQSDRAFSDLTHELRTPLTSISLVAENLLKRLQNPELRWVEQMLKETNRLINLVEEWLELSRLRAEPSQILNYEKIELRGLLFSVWHTLEPLANRKEISFNYSGEAEVWLQGDKGRLIQVFLNLFDNAIKHTPIQGQITIEIETQLIDTSLSSSQIKIDIIDSGTGFEIADLPHVFKRLYRGDKSRTRQSLSSEQGSGLGLAIVQEIVDAHQGSIIAQNHPQTGGGWLQICLPLSASEKKIGNSVTSNTLPH</sequence>
<dbReference type="Pfam" id="PF02518">
    <property type="entry name" value="HATPase_c"/>
    <property type="match status" value="1"/>
</dbReference>
<keyword evidence="6" id="KW-0902">Two-component regulatory system</keyword>
<dbReference type="InterPro" id="IPR050351">
    <property type="entry name" value="BphY/WalK/GraS-like"/>
</dbReference>
<evidence type="ECO:0000256" key="2">
    <source>
        <dbReference type="ARBA" id="ARBA00012438"/>
    </source>
</evidence>
<dbReference type="InterPro" id="IPR005467">
    <property type="entry name" value="His_kinase_dom"/>
</dbReference>
<evidence type="ECO:0000313" key="9">
    <source>
        <dbReference type="EMBL" id="AFZ34008.1"/>
    </source>
</evidence>
<keyword evidence="7" id="KW-0472">Membrane</keyword>
<keyword evidence="10" id="KW-1185">Reference proteome</keyword>
<dbReference type="Pfam" id="PF13188">
    <property type="entry name" value="PAS_8"/>
    <property type="match status" value="1"/>
</dbReference>
<dbReference type="SUPFAM" id="SSF55785">
    <property type="entry name" value="PYP-like sensor domain (PAS domain)"/>
    <property type="match status" value="1"/>
</dbReference>
<dbReference type="AlphaFoldDB" id="K9XN95"/>
<dbReference type="InterPro" id="IPR036097">
    <property type="entry name" value="HisK_dim/P_sf"/>
</dbReference>
<dbReference type="SMART" id="SM00387">
    <property type="entry name" value="HATPase_c"/>
    <property type="match status" value="1"/>
</dbReference>
<dbReference type="InterPro" id="IPR003594">
    <property type="entry name" value="HATPase_dom"/>
</dbReference>
<dbReference type="PANTHER" id="PTHR45453">
    <property type="entry name" value="PHOSPHATE REGULON SENSOR PROTEIN PHOR"/>
    <property type="match status" value="1"/>
</dbReference>
<dbReference type="InterPro" id="IPR000014">
    <property type="entry name" value="PAS"/>
</dbReference>
<dbReference type="GO" id="GO:0000155">
    <property type="term" value="F:phosphorelay sensor kinase activity"/>
    <property type="evidence" value="ECO:0007669"/>
    <property type="project" value="InterPro"/>
</dbReference>
<evidence type="ECO:0000256" key="4">
    <source>
        <dbReference type="ARBA" id="ARBA00022679"/>
    </source>
</evidence>
<dbReference type="OrthoDB" id="9773956at2"/>
<keyword evidence="3" id="KW-0597">Phosphoprotein</keyword>
<dbReference type="RefSeq" id="WP_015191681.1">
    <property type="nucleotide sequence ID" value="NC_019748.1"/>
</dbReference>
<dbReference type="InterPro" id="IPR036890">
    <property type="entry name" value="HATPase_C_sf"/>
</dbReference>
<protein>
    <recommendedName>
        <fullName evidence="2">histidine kinase</fullName>
        <ecNumber evidence="2">2.7.13.3</ecNumber>
    </recommendedName>
</protein>
<dbReference type="STRING" id="111780.Sta7437_0398"/>
<dbReference type="SUPFAM" id="SSF55874">
    <property type="entry name" value="ATPase domain of HSP90 chaperone/DNA topoisomerase II/histidine kinase"/>
    <property type="match status" value="1"/>
</dbReference>
<dbReference type="PROSITE" id="PS50109">
    <property type="entry name" value="HIS_KIN"/>
    <property type="match status" value="1"/>
</dbReference>
<dbReference type="EC" id="2.7.13.3" evidence="2"/>
<dbReference type="eggNOG" id="COG5002">
    <property type="taxonomic scope" value="Bacteria"/>
</dbReference>
<dbReference type="Proteomes" id="UP000010473">
    <property type="component" value="Chromosome"/>
</dbReference>
<dbReference type="InterPro" id="IPR004358">
    <property type="entry name" value="Sig_transdc_His_kin-like_C"/>
</dbReference>
<evidence type="ECO:0000256" key="1">
    <source>
        <dbReference type="ARBA" id="ARBA00000085"/>
    </source>
</evidence>
<dbReference type="Gene3D" id="1.10.287.130">
    <property type="match status" value="1"/>
</dbReference>
<evidence type="ECO:0000313" key="10">
    <source>
        <dbReference type="Proteomes" id="UP000010473"/>
    </source>
</evidence>
<dbReference type="PATRIC" id="fig|111780.3.peg.412"/>
<accession>K9XN95</accession>
<proteinExistence type="predicted"/>
<dbReference type="GO" id="GO:0016036">
    <property type="term" value="P:cellular response to phosphate starvation"/>
    <property type="evidence" value="ECO:0007669"/>
    <property type="project" value="TreeGrafter"/>
</dbReference>
<dbReference type="InterPro" id="IPR035965">
    <property type="entry name" value="PAS-like_dom_sf"/>
</dbReference>
<evidence type="ECO:0000259" key="8">
    <source>
        <dbReference type="PROSITE" id="PS50109"/>
    </source>
</evidence>
<feature type="domain" description="Histidine kinase" evidence="8">
    <location>
        <begin position="216"/>
        <end position="443"/>
    </location>
</feature>
<evidence type="ECO:0000256" key="3">
    <source>
        <dbReference type="ARBA" id="ARBA00022553"/>
    </source>
</evidence>
<name>K9XN95_STAC7</name>
<dbReference type="PANTHER" id="PTHR45453:SF1">
    <property type="entry name" value="PHOSPHATE REGULON SENSOR PROTEIN PHOR"/>
    <property type="match status" value="1"/>
</dbReference>
<evidence type="ECO:0000256" key="7">
    <source>
        <dbReference type="ARBA" id="ARBA00023136"/>
    </source>
</evidence>
<dbReference type="SUPFAM" id="SSF47384">
    <property type="entry name" value="Homodimeric domain of signal transducing histidine kinase"/>
    <property type="match status" value="1"/>
</dbReference>
<evidence type="ECO:0000256" key="5">
    <source>
        <dbReference type="ARBA" id="ARBA00022777"/>
    </source>
</evidence>
<dbReference type="EMBL" id="CP003653">
    <property type="protein sequence ID" value="AFZ34008.1"/>
    <property type="molecule type" value="Genomic_DNA"/>
</dbReference>
<dbReference type="PRINTS" id="PR00344">
    <property type="entry name" value="BCTRLSENSOR"/>
</dbReference>
<dbReference type="InterPro" id="IPR003661">
    <property type="entry name" value="HisK_dim/P_dom"/>
</dbReference>
<dbReference type="GO" id="GO:0004721">
    <property type="term" value="F:phosphoprotein phosphatase activity"/>
    <property type="evidence" value="ECO:0007669"/>
    <property type="project" value="TreeGrafter"/>
</dbReference>
<organism evidence="9 10">
    <name type="scientific">Stanieria cyanosphaera (strain ATCC 29371 / PCC 7437)</name>
    <dbReference type="NCBI Taxonomy" id="111780"/>
    <lineage>
        <taxon>Bacteria</taxon>
        <taxon>Bacillati</taxon>
        <taxon>Cyanobacteriota</taxon>
        <taxon>Cyanophyceae</taxon>
        <taxon>Pleurocapsales</taxon>
        <taxon>Dermocarpellaceae</taxon>
        <taxon>Stanieria</taxon>
    </lineage>
</organism>
<keyword evidence="5 9" id="KW-0418">Kinase</keyword>
<dbReference type="SMART" id="SM00388">
    <property type="entry name" value="HisKA"/>
    <property type="match status" value="1"/>
</dbReference>
<dbReference type="Pfam" id="PF00512">
    <property type="entry name" value="HisKA"/>
    <property type="match status" value="1"/>
</dbReference>
<keyword evidence="4" id="KW-0808">Transferase</keyword>
<comment type="catalytic activity">
    <reaction evidence="1">
        <text>ATP + protein L-histidine = ADP + protein N-phospho-L-histidine.</text>
        <dbReference type="EC" id="2.7.13.3"/>
    </reaction>
</comment>
<dbReference type="HOGENOM" id="CLU_000445_89_2_3"/>